<gene>
    <name evidence="6" type="ORF">CSP5_1926</name>
</gene>
<dbReference type="Proteomes" id="UP000195607">
    <property type="component" value="Chromosome I"/>
</dbReference>
<dbReference type="PANTHER" id="PTHR45875">
    <property type="entry name" value="METHYLTRANSFERASE N6AMT1"/>
    <property type="match status" value="1"/>
</dbReference>
<dbReference type="InterPro" id="IPR029063">
    <property type="entry name" value="SAM-dependent_MTases_sf"/>
</dbReference>
<proteinExistence type="inferred from homology"/>
<dbReference type="NCBIfam" id="NF011529">
    <property type="entry name" value="PRK14968.1-3"/>
    <property type="match status" value="1"/>
</dbReference>
<evidence type="ECO:0000256" key="2">
    <source>
        <dbReference type="ARBA" id="ARBA00022603"/>
    </source>
</evidence>
<accession>A0A1N5WP59</accession>
<dbReference type="GO" id="GO:0032259">
    <property type="term" value="P:methylation"/>
    <property type="evidence" value="ECO:0007669"/>
    <property type="project" value="UniProtKB-KW"/>
</dbReference>
<dbReference type="Pfam" id="PF05175">
    <property type="entry name" value="MTS"/>
    <property type="match status" value="1"/>
</dbReference>
<dbReference type="AlphaFoldDB" id="A0A1N5WP59"/>
<evidence type="ECO:0000256" key="1">
    <source>
        <dbReference type="ARBA" id="ARBA00006149"/>
    </source>
</evidence>
<name>A0A1N5WP59_9ARCH</name>
<evidence type="ECO:0000259" key="5">
    <source>
        <dbReference type="Pfam" id="PF05175"/>
    </source>
</evidence>
<sequence>MEPVSFSVNGENIKISRCPGVYFPSDDTFLILDKLRPEGRCLEIGSGSGIISIILARRGYSVIASDINSEALSCTELNASLNGVKFEVILSDLFDGIRGKFDTIIFNPPYLPGEEEEAKIEESEMWYGGTDGLTVIRKFLHGLPDHLNRGGKCYTVLSSLTDIYSLKREFNFYRFDVLEEKSFFMEKIFAYSLSLI</sequence>
<dbReference type="SUPFAM" id="SSF53335">
    <property type="entry name" value="S-adenosyl-L-methionine-dependent methyltransferases"/>
    <property type="match status" value="1"/>
</dbReference>
<dbReference type="EMBL" id="LT671858">
    <property type="protein sequence ID" value="SIM87041.1"/>
    <property type="molecule type" value="Genomic_DNA"/>
</dbReference>
<dbReference type="InterPro" id="IPR004557">
    <property type="entry name" value="PrmC-related"/>
</dbReference>
<evidence type="ECO:0000256" key="3">
    <source>
        <dbReference type="ARBA" id="ARBA00022679"/>
    </source>
</evidence>
<comment type="similarity">
    <text evidence="1">Belongs to the eukaryotic/archaeal PrmC-related family.</text>
</comment>
<evidence type="ECO:0000256" key="4">
    <source>
        <dbReference type="ARBA" id="ARBA00022691"/>
    </source>
</evidence>
<dbReference type="PANTHER" id="PTHR45875:SF1">
    <property type="entry name" value="METHYLTRANSFERASE N6AMT1"/>
    <property type="match status" value="1"/>
</dbReference>
<feature type="domain" description="Methyltransferase small" evidence="5">
    <location>
        <begin position="30"/>
        <end position="161"/>
    </location>
</feature>
<dbReference type="InterPro" id="IPR002052">
    <property type="entry name" value="DNA_methylase_N6_adenine_CS"/>
</dbReference>
<dbReference type="GO" id="GO:0008757">
    <property type="term" value="F:S-adenosylmethionine-dependent methyltransferase activity"/>
    <property type="evidence" value="ECO:0007669"/>
    <property type="project" value="TreeGrafter"/>
</dbReference>
<dbReference type="NCBIfam" id="TIGR00537">
    <property type="entry name" value="hemK_rel_arch"/>
    <property type="match status" value="1"/>
</dbReference>
<dbReference type="InterPro" id="IPR007848">
    <property type="entry name" value="Small_mtfrase_dom"/>
</dbReference>
<protein>
    <submittedName>
        <fullName evidence="6">Methyltransferase</fullName>
    </submittedName>
</protein>
<keyword evidence="4" id="KW-0949">S-adenosyl-L-methionine</keyword>
<dbReference type="GO" id="GO:0008276">
    <property type="term" value="F:protein methyltransferase activity"/>
    <property type="evidence" value="ECO:0007669"/>
    <property type="project" value="TreeGrafter"/>
</dbReference>
<dbReference type="GO" id="GO:0003676">
    <property type="term" value="F:nucleic acid binding"/>
    <property type="evidence" value="ECO:0007669"/>
    <property type="project" value="InterPro"/>
</dbReference>
<evidence type="ECO:0000313" key="7">
    <source>
        <dbReference type="Proteomes" id="UP000195607"/>
    </source>
</evidence>
<dbReference type="RefSeq" id="WP_148690220.1">
    <property type="nucleotide sequence ID" value="NZ_LT671858.1"/>
</dbReference>
<evidence type="ECO:0000313" key="6">
    <source>
        <dbReference type="EMBL" id="SIM87041.1"/>
    </source>
</evidence>
<dbReference type="GeneID" id="41589162"/>
<dbReference type="Gene3D" id="3.40.50.150">
    <property type="entry name" value="Vaccinia Virus protein VP39"/>
    <property type="match status" value="1"/>
</dbReference>
<keyword evidence="2 6" id="KW-0489">Methyltransferase</keyword>
<dbReference type="GO" id="GO:0035657">
    <property type="term" value="C:eRF1 methyltransferase complex"/>
    <property type="evidence" value="ECO:0007669"/>
    <property type="project" value="TreeGrafter"/>
</dbReference>
<dbReference type="InterPro" id="IPR052190">
    <property type="entry name" value="Euk-Arch_PrmC-MTase"/>
</dbReference>
<keyword evidence="3 6" id="KW-0808">Transferase</keyword>
<dbReference type="PROSITE" id="PS00092">
    <property type="entry name" value="N6_MTASE"/>
    <property type="match status" value="1"/>
</dbReference>
<organism evidence="6 7">
    <name type="scientific">Cuniculiplasma divulgatum</name>
    <dbReference type="NCBI Taxonomy" id="1673428"/>
    <lineage>
        <taxon>Archaea</taxon>
        <taxon>Methanobacteriati</taxon>
        <taxon>Thermoplasmatota</taxon>
        <taxon>Thermoplasmata</taxon>
        <taxon>Thermoplasmatales</taxon>
        <taxon>Cuniculiplasmataceae</taxon>
        <taxon>Cuniculiplasma</taxon>
    </lineage>
</organism>
<reference evidence="6 7" key="1">
    <citation type="submission" date="2016-04" db="EMBL/GenBank/DDBJ databases">
        <authorList>
            <person name="Evans L.H."/>
            <person name="Alamgir A."/>
            <person name="Owens N."/>
            <person name="Weber N.D."/>
            <person name="Virtaneva K."/>
            <person name="Barbian K."/>
            <person name="Babar A."/>
            <person name="Rosenke K."/>
        </authorList>
    </citation>
    <scope>NUCLEOTIDE SEQUENCE [LARGE SCALE GENOMIC DNA]</scope>
    <source>
        <strain evidence="7">S5(T) (JCM 30642 \VKM B-2941)</strain>
    </source>
</reference>